<reference evidence="2 3" key="1">
    <citation type="submission" date="2019-03" db="EMBL/GenBank/DDBJ databases">
        <title>Single cell metagenomics reveals metabolic interactions within the superorganism composed of flagellate Streblomastix strix and complex community of Bacteroidetes bacteria on its surface.</title>
        <authorList>
            <person name="Treitli S.C."/>
            <person name="Kolisko M."/>
            <person name="Husnik F."/>
            <person name="Keeling P."/>
            <person name="Hampl V."/>
        </authorList>
    </citation>
    <scope>NUCLEOTIDE SEQUENCE [LARGE SCALE GENOMIC DNA]</scope>
    <source>
        <strain evidence="2">ST1C</strain>
    </source>
</reference>
<dbReference type="Proteomes" id="UP000324800">
    <property type="component" value="Unassembled WGS sequence"/>
</dbReference>
<protein>
    <recommendedName>
        <fullName evidence="1">Dynein heavy chain hydrolytic ATP-binding dynein motor region domain-containing protein</fullName>
    </recommendedName>
</protein>
<gene>
    <name evidence="2" type="ORF">EZS28_015370</name>
</gene>
<dbReference type="OrthoDB" id="424310at2759"/>
<comment type="caution">
    <text evidence="2">The sequence shown here is derived from an EMBL/GenBank/DDBJ whole genome shotgun (WGS) entry which is preliminary data.</text>
</comment>
<accession>A0A5J4W2F7</accession>
<organism evidence="2 3">
    <name type="scientific">Streblomastix strix</name>
    <dbReference type="NCBI Taxonomy" id="222440"/>
    <lineage>
        <taxon>Eukaryota</taxon>
        <taxon>Metamonada</taxon>
        <taxon>Preaxostyla</taxon>
        <taxon>Oxymonadida</taxon>
        <taxon>Streblomastigidae</taxon>
        <taxon>Streblomastix</taxon>
    </lineage>
</organism>
<dbReference type="GO" id="GO:0005524">
    <property type="term" value="F:ATP binding"/>
    <property type="evidence" value="ECO:0007669"/>
    <property type="project" value="InterPro"/>
</dbReference>
<dbReference type="GO" id="GO:0007018">
    <property type="term" value="P:microtubule-based movement"/>
    <property type="evidence" value="ECO:0007669"/>
    <property type="project" value="InterPro"/>
</dbReference>
<dbReference type="InterPro" id="IPR026983">
    <property type="entry name" value="DHC"/>
</dbReference>
<proteinExistence type="predicted"/>
<feature type="domain" description="Dynein heavy chain hydrolytic ATP-binding dynein motor region" evidence="1">
    <location>
        <begin position="7"/>
        <end position="63"/>
    </location>
</feature>
<dbReference type="EMBL" id="SNRW01003714">
    <property type="protein sequence ID" value="KAA6389101.1"/>
    <property type="molecule type" value="Genomic_DNA"/>
</dbReference>
<dbReference type="Pfam" id="PF12774">
    <property type="entry name" value="AAA_6"/>
    <property type="match status" value="1"/>
</dbReference>
<dbReference type="InterPro" id="IPR035699">
    <property type="entry name" value="AAA_6"/>
</dbReference>
<name>A0A5J4W2F7_9EUKA</name>
<evidence type="ECO:0000313" key="3">
    <source>
        <dbReference type="Proteomes" id="UP000324800"/>
    </source>
</evidence>
<dbReference type="GO" id="GO:0051959">
    <property type="term" value="F:dynein light intermediate chain binding"/>
    <property type="evidence" value="ECO:0007669"/>
    <property type="project" value="InterPro"/>
</dbReference>
<dbReference type="GO" id="GO:0045505">
    <property type="term" value="F:dynein intermediate chain binding"/>
    <property type="evidence" value="ECO:0007669"/>
    <property type="project" value="InterPro"/>
</dbReference>
<evidence type="ECO:0000313" key="2">
    <source>
        <dbReference type="EMBL" id="KAA6389101.1"/>
    </source>
</evidence>
<dbReference type="Gene3D" id="3.40.50.300">
    <property type="entry name" value="P-loop containing nucleotide triphosphate hydrolases"/>
    <property type="match status" value="1"/>
</dbReference>
<dbReference type="AlphaFoldDB" id="A0A5J4W2F7"/>
<dbReference type="InterPro" id="IPR027417">
    <property type="entry name" value="P-loop_NTPase"/>
</dbReference>
<dbReference type="GO" id="GO:0030286">
    <property type="term" value="C:dynein complex"/>
    <property type="evidence" value="ECO:0007669"/>
    <property type="project" value="InterPro"/>
</dbReference>
<sequence length="116" mass="12954">MLYYSYSFSTYIGGNPAGPAETIKTETTKDLTKALSRQCVVFNCSDQIDYQMMDRFFSGLVQSLVDGGDVDLTDYYNKTKTDELLSEKADTTELSNYMTLGTSQTITSNKIFINAC</sequence>
<dbReference type="PANTHER" id="PTHR45703:SF36">
    <property type="entry name" value="DYNEIN HEAVY CHAIN, CYTOPLASMIC"/>
    <property type="match status" value="1"/>
</dbReference>
<dbReference type="PANTHER" id="PTHR45703">
    <property type="entry name" value="DYNEIN HEAVY CHAIN"/>
    <property type="match status" value="1"/>
</dbReference>
<evidence type="ECO:0000259" key="1">
    <source>
        <dbReference type="Pfam" id="PF12774"/>
    </source>
</evidence>